<dbReference type="RefSeq" id="XP_041229509.1">
    <property type="nucleotide sequence ID" value="XM_041366496.1"/>
</dbReference>
<dbReference type="GeneID" id="64660794"/>
<protein>
    <submittedName>
        <fullName evidence="2">Uncharacterized protein</fullName>
    </submittedName>
</protein>
<sequence>MAQISQGQAKIMLKNESDLHKALDNAAAELTPFSKHEVKVPYKKEERVFEVHARPLWDWALDLLDNPLLAPHFVWDAQRVYKHDGTDFVHFFDELWTGDRWWDIQSRLPQNLDAAPFCSLRMALSKGTRLWRVAQIYLSTFETARGLVAVGWLPIVPEDASEEGKLGYITMKRVVWHESFVKLLINLDQFSKTGYSYSCYDKILRWLFPIILILSGDYEEQCMMSLIHGLQCKCPCPVCLVPLDELHDLSKTFPIRSAKDVQAALNVYKQNRTQGEEVLKGLGLRPVANVLWLVENSNPHEALSLDDLHTLHGGTGGAQDDLETQVSEFSRWCALTHFTTVIHITFSDGNKRRDLVKPRDPMSRPHLESPDAVM</sequence>
<keyword evidence="3" id="KW-1185">Reference proteome</keyword>
<dbReference type="Pfam" id="PF18759">
    <property type="entry name" value="Plavaka"/>
    <property type="match status" value="2"/>
</dbReference>
<dbReference type="Proteomes" id="UP001195769">
    <property type="component" value="Unassembled WGS sequence"/>
</dbReference>
<organism evidence="2 3">
    <name type="scientific">Suillus fuscotomentosus</name>
    <dbReference type="NCBI Taxonomy" id="1912939"/>
    <lineage>
        <taxon>Eukaryota</taxon>
        <taxon>Fungi</taxon>
        <taxon>Dikarya</taxon>
        <taxon>Basidiomycota</taxon>
        <taxon>Agaricomycotina</taxon>
        <taxon>Agaricomycetes</taxon>
        <taxon>Agaricomycetidae</taxon>
        <taxon>Boletales</taxon>
        <taxon>Suillineae</taxon>
        <taxon>Suillaceae</taxon>
        <taxon>Suillus</taxon>
    </lineage>
</organism>
<feature type="region of interest" description="Disordered" evidence="1">
    <location>
        <begin position="353"/>
        <end position="374"/>
    </location>
</feature>
<name>A0AAD4EFB2_9AGAM</name>
<evidence type="ECO:0000313" key="2">
    <source>
        <dbReference type="EMBL" id="KAG1903934.1"/>
    </source>
</evidence>
<accession>A0AAD4EFB2</accession>
<reference evidence="2" key="1">
    <citation type="journal article" date="2020" name="New Phytol.">
        <title>Comparative genomics reveals dynamic genome evolution in host specialist ectomycorrhizal fungi.</title>
        <authorList>
            <person name="Lofgren L.A."/>
            <person name="Nguyen N.H."/>
            <person name="Vilgalys R."/>
            <person name="Ruytinx J."/>
            <person name="Liao H.L."/>
            <person name="Branco S."/>
            <person name="Kuo A."/>
            <person name="LaButti K."/>
            <person name="Lipzen A."/>
            <person name="Andreopoulos W."/>
            <person name="Pangilinan J."/>
            <person name="Riley R."/>
            <person name="Hundley H."/>
            <person name="Na H."/>
            <person name="Barry K."/>
            <person name="Grigoriev I.V."/>
            <person name="Stajich J.E."/>
            <person name="Kennedy P.G."/>
        </authorList>
    </citation>
    <scope>NUCLEOTIDE SEQUENCE</scope>
    <source>
        <strain evidence="2">FC203</strain>
    </source>
</reference>
<evidence type="ECO:0000256" key="1">
    <source>
        <dbReference type="SAM" id="MobiDB-lite"/>
    </source>
</evidence>
<dbReference type="AlphaFoldDB" id="A0AAD4EFB2"/>
<dbReference type="EMBL" id="JABBWK010000011">
    <property type="protein sequence ID" value="KAG1903934.1"/>
    <property type="molecule type" value="Genomic_DNA"/>
</dbReference>
<dbReference type="InterPro" id="IPR041078">
    <property type="entry name" value="Plavaka"/>
</dbReference>
<comment type="caution">
    <text evidence="2">The sequence shown here is derived from an EMBL/GenBank/DDBJ whole genome shotgun (WGS) entry which is preliminary data.</text>
</comment>
<gene>
    <name evidence="2" type="ORF">F5891DRAFT_1184876</name>
</gene>
<proteinExistence type="predicted"/>
<evidence type="ECO:0000313" key="3">
    <source>
        <dbReference type="Proteomes" id="UP001195769"/>
    </source>
</evidence>